<dbReference type="Pfam" id="PF08817">
    <property type="entry name" value="YukD"/>
    <property type="match status" value="1"/>
</dbReference>
<comment type="subcellular location">
    <subcellularLocation>
        <location evidence="1">Cell membrane</location>
        <topology evidence="1">Multi-pass membrane protein</topology>
    </subcellularLocation>
</comment>
<keyword evidence="10" id="KW-1185">Reference proteome</keyword>
<keyword evidence="5 7" id="KW-1133">Transmembrane helix</keyword>
<feature type="transmembrane region" description="Helical" evidence="7">
    <location>
        <begin position="348"/>
        <end position="367"/>
    </location>
</feature>
<name>A0ABU0P5D3_9MICO</name>
<evidence type="ECO:0000313" key="9">
    <source>
        <dbReference type="EMBL" id="MDQ0642127.1"/>
    </source>
</evidence>
<feature type="domain" description="EccD-like transmembrane" evidence="8">
    <location>
        <begin position="111"/>
        <end position="433"/>
    </location>
</feature>
<feature type="transmembrane region" description="Helical" evidence="7">
    <location>
        <begin position="379"/>
        <end position="396"/>
    </location>
</feature>
<comment type="similarity">
    <text evidence="2">Belongs to the EccD/Snm4 family.</text>
</comment>
<dbReference type="Pfam" id="PF19053">
    <property type="entry name" value="EccD"/>
    <property type="match status" value="1"/>
</dbReference>
<evidence type="ECO:0000256" key="6">
    <source>
        <dbReference type="ARBA" id="ARBA00023136"/>
    </source>
</evidence>
<evidence type="ECO:0000256" key="2">
    <source>
        <dbReference type="ARBA" id="ARBA00006162"/>
    </source>
</evidence>
<evidence type="ECO:0000259" key="8">
    <source>
        <dbReference type="Pfam" id="PF19053"/>
    </source>
</evidence>
<feature type="transmembrane region" description="Helical" evidence="7">
    <location>
        <begin position="320"/>
        <end position="341"/>
    </location>
</feature>
<evidence type="ECO:0000256" key="3">
    <source>
        <dbReference type="ARBA" id="ARBA00022475"/>
    </source>
</evidence>
<dbReference type="InterPro" id="IPR006707">
    <property type="entry name" value="T7SS_EccD"/>
</dbReference>
<proteinExistence type="inferred from homology"/>
<dbReference type="Proteomes" id="UP001239085">
    <property type="component" value="Unassembled WGS sequence"/>
</dbReference>
<feature type="transmembrane region" description="Helical" evidence="7">
    <location>
        <begin position="295"/>
        <end position="314"/>
    </location>
</feature>
<feature type="transmembrane region" description="Helical" evidence="7">
    <location>
        <begin position="192"/>
        <end position="215"/>
    </location>
</feature>
<evidence type="ECO:0000256" key="7">
    <source>
        <dbReference type="SAM" id="Phobius"/>
    </source>
</evidence>
<reference evidence="9 10" key="1">
    <citation type="submission" date="2023-07" db="EMBL/GenBank/DDBJ databases">
        <title>Comparative genomics of wheat-associated soil bacteria to identify genetic determinants of phenazine resistance.</title>
        <authorList>
            <person name="Mouncey N."/>
        </authorList>
    </citation>
    <scope>NUCLEOTIDE SEQUENCE [LARGE SCALE GENOMIC DNA]</scope>
    <source>
        <strain evidence="9 10">W2I7</strain>
    </source>
</reference>
<keyword evidence="4 7" id="KW-0812">Transmembrane</keyword>
<dbReference type="Gene3D" id="3.10.20.90">
    <property type="entry name" value="Phosphatidylinositol 3-kinase Catalytic Subunit, Chain A, domain 1"/>
    <property type="match status" value="1"/>
</dbReference>
<evidence type="ECO:0000256" key="4">
    <source>
        <dbReference type="ARBA" id="ARBA00022692"/>
    </source>
</evidence>
<dbReference type="InterPro" id="IPR024962">
    <property type="entry name" value="YukD-like"/>
</dbReference>
<feature type="transmembrane region" description="Helical" evidence="7">
    <location>
        <begin position="408"/>
        <end position="431"/>
    </location>
</feature>
<evidence type="ECO:0000313" key="10">
    <source>
        <dbReference type="Proteomes" id="UP001239085"/>
    </source>
</evidence>
<comment type="caution">
    <text evidence="9">The sequence shown here is derived from an EMBL/GenBank/DDBJ whole genome shotgun (WGS) entry which is preliminary data.</text>
</comment>
<feature type="transmembrane region" description="Helical" evidence="7">
    <location>
        <begin position="110"/>
        <end position="130"/>
    </location>
</feature>
<keyword evidence="3" id="KW-1003">Cell membrane</keyword>
<evidence type="ECO:0000256" key="1">
    <source>
        <dbReference type="ARBA" id="ARBA00004651"/>
    </source>
</evidence>
<dbReference type="NCBIfam" id="TIGR03920">
    <property type="entry name" value="T7SS_EccD"/>
    <property type="match status" value="1"/>
</dbReference>
<gene>
    <name evidence="9" type="ORF">QFZ46_000287</name>
</gene>
<feature type="transmembrane region" description="Helical" evidence="7">
    <location>
        <begin position="136"/>
        <end position="155"/>
    </location>
</feature>
<organism evidence="9 10">
    <name type="scientific">Microbacterium murale</name>
    <dbReference type="NCBI Taxonomy" id="1081040"/>
    <lineage>
        <taxon>Bacteria</taxon>
        <taxon>Bacillati</taxon>
        <taxon>Actinomycetota</taxon>
        <taxon>Actinomycetes</taxon>
        <taxon>Micrococcales</taxon>
        <taxon>Microbacteriaceae</taxon>
        <taxon>Microbacterium</taxon>
    </lineage>
</organism>
<sequence>MMEYTRVTVIGSRRKADLVLPDDHPVDELLPEIIDLLEEPVAAGSPLVLSTLLGQPVDGRTALADQGIEHGALLRLLPADDAPRPPDVAEVTEAVADASIGRPDRWNSRLTAIVVASTIAVVAATAGLLLSLPAAASIILLSSVFLLATVGGAVLSRRDNTSGQHGLLGLCIGVAVPLGLHTAVSLPAQGAAMIPVTLAITWALVWTAVAVVVGIGGRHPGVLTGAALALLSSAVVLVATLSAAPVPLVAAFSGIAAAVVLALAPSFALSTAGVARLDDTAMDGDTVKRTDIDSALATAFASQTALVLALAPPIATTALILGAGNAWQAGLAAALVILVLVRSRLFPFAIARIALLAATVLPAAHWLWTTDMLPQPWPVLISGVIVVLLVVVSVMRPSAAAQARLRRFLGVLESLSAIALIPLLLGILGIFDDLLGAFS</sequence>
<keyword evidence="6 7" id="KW-0472">Membrane</keyword>
<evidence type="ECO:0000256" key="5">
    <source>
        <dbReference type="ARBA" id="ARBA00022989"/>
    </source>
</evidence>
<feature type="transmembrane region" description="Helical" evidence="7">
    <location>
        <begin position="167"/>
        <end position="186"/>
    </location>
</feature>
<feature type="transmembrane region" description="Helical" evidence="7">
    <location>
        <begin position="222"/>
        <end position="244"/>
    </location>
</feature>
<dbReference type="RefSeq" id="WP_307357598.1">
    <property type="nucleotide sequence ID" value="NZ_JAUSXK010000001.1"/>
</dbReference>
<feature type="transmembrane region" description="Helical" evidence="7">
    <location>
        <begin position="250"/>
        <end position="274"/>
    </location>
</feature>
<dbReference type="InterPro" id="IPR044049">
    <property type="entry name" value="EccD_transm"/>
</dbReference>
<protein>
    <submittedName>
        <fullName evidence="9">Type VII secretion integral membrane protein EccD</fullName>
    </submittedName>
</protein>
<accession>A0ABU0P5D3</accession>
<dbReference type="EMBL" id="JAUSXK010000001">
    <property type="protein sequence ID" value="MDQ0642127.1"/>
    <property type="molecule type" value="Genomic_DNA"/>
</dbReference>